<dbReference type="Gene3D" id="3.30.160.60">
    <property type="entry name" value="Classic Zinc Finger"/>
    <property type="match status" value="1"/>
</dbReference>
<gene>
    <name evidence="7" type="primary">mltG</name>
    <name evidence="8" type="ORF">UY48_C0025G0005</name>
</gene>
<dbReference type="CDD" id="cd08010">
    <property type="entry name" value="MltG_like"/>
    <property type="match status" value="1"/>
</dbReference>
<dbReference type="EMBL" id="LCQD01000025">
    <property type="protein sequence ID" value="KKW11136.1"/>
    <property type="molecule type" value="Genomic_DNA"/>
</dbReference>
<dbReference type="AlphaFoldDB" id="A0A0G1VXG2"/>
<evidence type="ECO:0000256" key="1">
    <source>
        <dbReference type="ARBA" id="ARBA00022475"/>
    </source>
</evidence>
<protein>
    <recommendedName>
        <fullName evidence="7">Endolytic murein transglycosylase</fullName>
        <ecNumber evidence="7">4.2.2.29</ecNumber>
    </recommendedName>
    <alternativeName>
        <fullName evidence="7">Peptidoglycan lytic transglycosylase</fullName>
    </alternativeName>
    <alternativeName>
        <fullName evidence="7">Peptidoglycan polymerization terminase</fullName>
    </alternativeName>
</protein>
<accession>A0A0G1VXG2</accession>
<evidence type="ECO:0000313" key="8">
    <source>
        <dbReference type="EMBL" id="KKW11136.1"/>
    </source>
</evidence>
<feature type="site" description="Important for catalytic activity" evidence="7">
    <location>
        <position position="199"/>
    </location>
</feature>
<evidence type="ECO:0000313" key="9">
    <source>
        <dbReference type="Proteomes" id="UP000034588"/>
    </source>
</evidence>
<dbReference type="GO" id="GO:0005886">
    <property type="term" value="C:plasma membrane"/>
    <property type="evidence" value="ECO:0007669"/>
    <property type="project" value="UniProtKB-UniRule"/>
</dbReference>
<comment type="catalytic activity">
    <reaction evidence="7">
        <text>a peptidoglycan chain = a peptidoglycan chain with N-acetyl-1,6-anhydromuramyl-[peptide] at the reducing end + a peptidoglycan chain with N-acetylglucosamine at the non-reducing end.</text>
        <dbReference type="EC" id="4.2.2.29"/>
    </reaction>
</comment>
<evidence type="ECO:0000256" key="6">
    <source>
        <dbReference type="ARBA" id="ARBA00023316"/>
    </source>
</evidence>
<comment type="similarity">
    <text evidence="7">Belongs to the transglycosylase MltG family.</text>
</comment>
<keyword evidence="3 7" id="KW-1133">Transmembrane helix</keyword>
<dbReference type="GO" id="GO:0009252">
    <property type="term" value="P:peptidoglycan biosynthetic process"/>
    <property type="evidence" value="ECO:0007669"/>
    <property type="project" value="UniProtKB-UniRule"/>
</dbReference>
<evidence type="ECO:0000256" key="7">
    <source>
        <dbReference type="HAMAP-Rule" id="MF_02065"/>
    </source>
</evidence>
<dbReference type="GO" id="GO:0071555">
    <property type="term" value="P:cell wall organization"/>
    <property type="evidence" value="ECO:0007669"/>
    <property type="project" value="UniProtKB-KW"/>
</dbReference>
<dbReference type="Gene3D" id="3.30.1490.480">
    <property type="entry name" value="Endolytic murein transglycosylase"/>
    <property type="match status" value="1"/>
</dbReference>
<evidence type="ECO:0000256" key="4">
    <source>
        <dbReference type="ARBA" id="ARBA00023136"/>
    </source>
</evidence>
<dbReference type="Proteomes" id="UP000034588">
    <property type="component" value="Unassembled WGS sequence"/>
</dbReference>
<proteinExistence type="inferred from homology"/>
<dbReference type="NCBIfam" id="TIGR00247">
    <property type="entry name" value="endolytic transglycosylase MltG"/>
    <property type="match status" value="1"/>
</dbReference>
<keyword evidence="1 7" id="KW-1003">Cell membrane</keyword>
<evidence type="ECO:0000256" key="5">
    <source>
        <dbReference type="ARBA" id="ARBA00023239"/>
    </source>
</evidence>
<dbReference type="InterPro" id="IPR003770">
    <property type="entry name" value="MLTG-like"/>
</dbReference>
<keyword evidence="2 7" id="KW-0812">Transmembrane</keyword>
<dbReference type="GO" id="GO:0008932">
    <property type="term" value="F:lytic endotransglycosylase activity"/>
    <property type="evidence" value="ECO:0007669"/>
    <property type="project" value="UniProtKB-UniRule"/>
</dbReference>
<dbReference type="EC" id="4.2.2.29" evidence="7"/>
<dbReference type="Pfam" id="PF02618">
    <property type="entry name" value="YceG"/>
    <property type="match status" value="1"/>
</dbReference>
<comment type="caution">
    <text evidence="8">The sequence shown here is derived from an EMBL/GenBank/DDBJ whole genome shotgun (WGS) entry which is preliminary data.</text>
</comment>
<dbReference type="PANTHER" id="PTHR30518">
    <property type="entry name" value="ENDOLYTIC MUREIN TRANSGLYCOSYLASE"/>
    <property type="match status" value="1"/>
</dbReference>
<evidence type="ECO:0000256" key="2">
    <source>
        <dbReference type="ARBA" id="ARBA00022692"/>
    </source>
</evidence>
<dbReference type="HAMAP" id="MF_02065">
    <property type="entry name" value="MltG"/>
    <property type="match status" value="1"/>
</dbReference>
<organism evidence="8 9">
    <name type="scientific">Candidatus Gottesmanbacteria bacterium GW2011_GWB1_49_7</name>
    <dbReference type="NCBI Taxonomy" id="1618448"/>
    <lineage>
        <taxon>Bacteria</taxon>
        <taxon>Candidatus Gottesmaniibacteriota</taxon>
    </lineage>
</organism>
<keyword evidence="6 7" id="KW-0961">Cell wall biogenesis/degradation</keyword>
<name>A0A0G1VXG2_9BACT</name>
<keyword evidence="5 7" id="KW-0456">Lyase</keyword>
<comment type="function">
    <text evidence="7">Functions as a peptidoglycan terminase that cleaves nascent peptidoglycan strands endolytically to terminate their elongation.</text>
</comment>
<dbReference type="PATRIC" id="fig|1618448.3.peg.834"/>
<keyword evidence="4 7" id="KW-0472">Membrane</keyword>
<reference evidence="8 9" key="1">
    <citation type="journal article" date="2015" name="Nature">
        <title>rRNA introns, odd ribosomes, and small enigmatic genomes across a large radiation of phyla.</title>
        <authorList>
            <person name="Brown C.T."/>
            <person name="Hug L.A."/>
            <person name="Thomas B.C."/>
            <person name="Sharon I."/>
            <person name="Castelle C.J."/>
            <person name="Singh A."/>
            <person name="Wilkins M.J."/>
            <person name="Williams K.H."/>
            <person name="Banfield J.F."/>
        </authorList>
    </citation>
    <scope>NUCLEOTIDE SEQUENCE [LARGE SCALE GENOMIC DNA]</scope>
</reference>
<dbReference type="PANTHER" id="PTHR30518:SF2">
    <property type="entry name" value="ENDOLYTIC MUREIN TRANSGLYCOSYLASE"/>
    <property type="match status" value="1"/>
</dbReference>
<sequence length="319" mass="35609">MARLIILFVIVVLGAWGGWFWWRDAISAVDPTDTTPIIFVVERGEGAKAIAADLANQNLIHSPTGFYLLVKLLGVETQLQAGDFRLNKSMDARTIALELTHGTLDVWVTTLEGWRVEEIATQLAGDLDIPEKEFLKYAREGYMFPDTYLIPRDATASAIAKIFLDNFEKKITPQMREDAKKTGLTFNQVLTLASIVEREGKSDTDRPVIAGILLNRIKLGMALQADATLQYALGYQPFEKSWWKKSLFTEDKKINSPYNTYANPGLPPAPISNPGLASIQAVLNPADTEYLYYLHDATGAVHYATTIDEHNANIQKYLQ</sequence>
<evidence type="ECO:0000256" key="3">
    <source>
        <dbReference type="ARBA" id="ARBA00022989"/>
    </source>
</evidence>